<accession>A0ABY7EMT2</accession>
<dbReference type="Proteomes" id="UP001164746">
    <property type="component" value="Chromosome 7"/>
</dbReference>
<evidence type="ECO:0000313" key="2">
    <source>
        <dbReference type="Proteomes" id="UP001164746"/>
    </source>
</evidence>
<feature type="non-terminal residue" evidence="1">
    <location>
        <position position="146"/>
    </location>
</feature>
<proteinExistence type="predicted"/>
<evidence type="ECO:0000313" key="1">
    <source>
        <dbReference type="EMBL" id="WAR11145.1"/>
    </source>
</evidence>
<keyword evidence="2" id="KW-1185">Reference proteome</keyword>
<dbReference type="EMBL" id="CP111018">
    <property type="protein sequence ID" value="WAR11145.1"/>
    <property type="molecule type" value="Genomic_DNA"/>
</dbReference>
<sequence length="146" mass="16566">GIIYSCSHQYTSNSKVMCTEPDRPLIDRGWPGASDETMILSEEDGIFDLVQKCTGHTLDKDKCNILSALLTYRNTPERISELLDRHTAILVRGLNTKVGYLLESSAKDKAITIRLSLVAIYTFPFQISERRDYGYAKRKQTFKSLV</sequence>
<gene>
    <name evidence="1" type="ORF">MAR_036221</name>
</gene>
<reference evidence="1" key="1">
    <citation type="submission" date="2022-11" db="EMBL/GenBank/DDBJ databases">
        <title>Centuries of genome instability and evolution in soft-shell clam transmissible cancer (bioRxiv).</title>
        <authorList>
            <person name="Hart S.F.M."/>
            <person name="Yonemitsu M.A."/>
            <person name="Giersch R.M."/>
            <person name="Beal B.F."/>
            <person name="Arriagada G."/>
            <person name="Davis B.W."/>
            <person name="Ostrander E.A."/>
            <person name="Goff S.P."/>
            <person name="Metzger M.J."/>
        </authorList>
    </citation>
    <scope>NUCLEOTIDE SEQUENCE</scope>
    <source>
        <strain evidence="1">MELC-2E11</strain>
        <tissue evidence="1">Siphon/mantle</tissue>
    </source>
</reference>
<protein>
    <submittedName>
        <fullName evidence="1">Uncharacterized protein</fullName>
    </submittedName>
</protein>
<feature type="non-terminal residue" evidence="1">
    <location>
        <position position="1"/>
    </location>
</feature>
<name>A0ABY7EMT2_MYAAR</name>
<organism evidence="1 2">
    <name type="scientific">Mya arenaria</name>
    <name type="common">Soft-shell clam</name>
    <dbReference type="NCBI Taxonomy" id="6604"/>
    <lineage>
        <taxon>Eukaryota</taxon>
        <taxon>Metazoa</taxon>
        <taxon>Spiralia</taxon>
        <taxon>Lophotrochozoa</taxon>
        <taxon>Mollusca</taxon>
        <taxon>Bivalvia</taxon>
        <taxon>Autobranchia</taxon>
        <taxon>Heteroconchia</taxon>
        <taxon>Euheterodonta</taxon>
        <taxon>Imparidentia</taxon>
        <taxon>Neoheterodontei</taxon>
        <taxon>Myida</taxon>
        <taxon>Myoidea</taxon>
        <taxon>Myidae</taxon>
        <taxon>Mya</taxon>
    </lineage>
</organism>